<dbReference type="InterPro" id="IPR036163">
    <property type="entry name" value="HMA_dom_sf"/>
</dbReference>
<organism evidence="2 3">
    <name type="scientific">Cyanobacterium aponinum 0216</name>
    <dbReference type="NCBI Taxonomy" id="2676140"/>
    <lineage>
        <taxon>Bacteria</taxon>
        <taxon>Bacillati</taxon>
        <taxon>Cyanobacteriota</taxon>
        <taxon>Cyanophyceae</taxon>
        <taxon>Oscillatoriophycideae</taxon>
        <taxon>Chroococcales</taxon>
        <taxon>Geminocystaceae</taxon>
        <taxon>Cyanobacterium</taxon>
    </lineage>
</organism>
<dbReference type="Proteomes" id="UP000437131">
    <property type="component" value="Unassembled WGS sequence"/>
</dbReference>
<evidence type="ECO:0000313" key="2">
    <source>
        <dbReference type="EMBL" id="MTF39271.1"/>
    </source>
</evidence>
<evidence type="ECO:0000259" key="1">
    <source>
        <dbReference type="PROSITE" id="PS50846"/>
    </source>
</evidence>
<name>A0A844GW61_9CHRO</name>
<dbReference type="EMBL" id="WMIA01000011">
    <property type="protein sequence ID" value="MTF39271.1"/>
    <property type="molecule type" value="Genomic_DNA"/>
</dbReference>
<protein>
    <submittedName>
        <fullName evidence="2">Heavy metal transporter</fullName>
    </submittedName>
</protein>
<accession>A0A844GW61</accession>
<dbReference type="AlphaFoldDB" id="A0A844GW61"/>
<dbReference type="Pfam" id="PF00403">
    <property type="entry name" value="HMA"/>
    <property type="match status" value="1"/>
</dbReference>
<gene>
    <name evidence="2" type="ORF">GGC33_10060</name>
</gene>
<feature type="domain" description="HMA" evidence="1">
    <location>
        <begin position="2"/>
        <end position="65"/>
    </location>
</feature>
<dbReference type="InterPro" id="IPR006121">
    <property type="entry name" value="HMA_dom"/>
</dbReference>
<dbReference type="Gene3D" id="3.30.70.100">
    <property type="match status" value="1"/>
</dbReference>
<dbReference type="PROSITE" id="PS50846">
    <property type="entry name" value="HMA_2"/>
    <property type="match status" value="1"/>
</dbReference>
<dbReference type="SUPFAM" id="SSF55008">
    <property type="entry name" value="HMA, heavy metal-associated domain"/>
    <property type="match status" value="1"/>
</dbReference>
<evidence type="ECO:0000313" key="3">
    <source>
        <dbReference type="Proteomes" id="UP000437131"/>
    </source>
</evidence>
<sequence>MANITLNVPSIACEVCAKTITKAIQNVDNIAEINVDVKTKMVNVTTQKAEEIIKQAILDAGHDLA</sequence>
<dbReference type="RefSeq" id="WP_015220844.1">
    <property type="nucleotide sequence ID" value="NZ_WMIA01000011.1"/>
</dbReference>
<dbReference type="GO" id="GO:0046872">
    <property type="term" value="F:metal ion binding"/>
    <property type="evidence" value="ECO:0007669"/>
    <property type="project" value="InterPro"/>
</dbReference>
<comment type="caution">
    <text evidence="2">The sequence shown here is derived from an EMBL/GenBank/DDBJ whole genome shotgun (WGS) entry which is preliminary data.</text>
</comment>
<proteinExistence type="predicted"/>
<reference evidence="2 3" key="1">
    <citation type="submission" date="2019-11" db="EMBL/GenBank/DDBJ databases">
        <title>Isolation of a new High Light Tolerant Cyanobacteria.</title>
        <authorList>
            <person name="Dobson Z."/>
            <person name="Vaughn N."/>
            <person name="Vaughn M."/>
            <person name="Fromme P."/>
            <person name="Mazor Y."/>
        </authorList>
    </citation>
    <scope>NUCLEOTIDE SEQUENCE [LARGE SCALE GENOMIC DNA]</scope>
    <source>
        <strain evidence="2 3">0216</strain>
    </source>
</reference>